<reference evidence="1" key="2">
    <citation type="journal article" date="2022" name="New Phytol.">
        <title>Evolutionary transition to the ectomycorrhizal habit in the genomes of a hyperdiverse lineage of mushroom-forming fungi.</title>
        <authorList>
            <person name="Looney B."/>
            <person name="Miyauchi S."/>
            <person name="Morin E."/>
            <person name="Drula E."/>
            <person name="Courty P.E."/>
            <person name="Kohler A."/>
            <person name="Kuo A."/>
            <person name="LaButti K."/>
            <person name="Pangilinan J."/>
            <person name="Lipzen A."/>
            <person name="Riley R."/>
            <person name="Andreopoulos W."/>
            <person name="He G."/>
            <person name="Johnson J."/>
            <person name="Nolan M."/>
            <person name="Tritt A."/>
            <person name="Barry K.W."/>
            <person name="Grigoriev I.V."/>
            <person name="Nagy L.G."/>
            <person name="Hibbett D."/>
            <person name="Henrissat B."/>
            <person name="Matheny P.B."/>
            <person name="Labbe J."/>
            <person name="Martin F.M."/>
        </authorList>
    </citation>
    <scope>NUCLEOTIDE SEQUENCE</scope>
    <source>
        <strain evidence="1">HHB10654</strain>
    </source>
</reference>
<name>A0ACB8SQX9_9AGAM</name>
<gene>
    <name evidence="1" type="ORF">BV25DRAFT_1829659</name>
</gene>
<evidence type="ECO:0000313" key="1">
    <source>
        <dbReference type="EMBL" id="KAI0058903.1"/>
    </source>
</evidence>
<comment type="caution">
    <text evidence="1">The sequence shown here is derived from an EMBL/GenBank/DDBJ whole genome shotgun (WGS) entry which is preliminary data.</text>
</comment>
<dbReference type="Proteomes" id="UP000814140">
    <property type="component" value="Unassembled WGS sequence"/>
</dbReference>
<evidence type="ECO:0000313" key="2">
    <source>
        <dbReference type="Proteomes" id="UP000814140"/>
    </source>
</evidence>
<organism evidence="1 2">
    <name type="scientific">Artomyces pyxidatus</name>
    <dbReference type="NCBI Taxonomy" id="48021"/>
    <lineage>
        <taxon>Eukaryota</taxon>
        <taxon>Fungi</taxon>
        <taxon>Dikarya</taxon>
        <taxon>Basidiomycota</taxon>
        <taxon>Agaricomycotina</taxon>
        <taxon>Agaricomycetes</taxon>
        <taxon>Russulales</taxon>
        <taxon>Auriscalpiaceae</taxon>
        <taxon>Artomyces</taxon>
    </lineage>
</organism>
<reference evidence="1" key="1">
    <citation type="submission" date="2021-03" db="EMBL/GenBank/DDBJ databases">
        <authorList>
            <consortium name="DOE Joint Genome Institute"/>
            <person name="Ahrendt S."/>
            <person name="Looney B.P."/>
            <person name="Miyauchi S."/>
            <person name="Morin E."/>
            <person name="Drula E."/>
            <person name="Courty P.E."/>
            <person name="Chicoki N."/>
            <person name="Fauchery L."/>
            <person name="Kohler A."/>
            <person name="Kuo A."/>
            <person name="Labutti K."/>
            <person name="Pangilinan J."/>
            <person name="Lipzen A."/>
            <person name="Riley R."/>
            <person name="Andreopoulos W."/>
            <person name="He G."/>
            <person name="Johnson J."/>
            <person name="Barry K.W."/>
            <person name="Grigoriev I.V."/>
            <person name="Nagy L."/>
            <person name="Hibbett D."/>
            <person name="Henrissat B."/>
            <person name="Matheny P.B."/>
            <person name="Labbe J."/>
            <person name="Martin F."/>
        </authorList>
    </citation>
    <scope>NUCLEOTIDE SEQUENCE</scope>
    <source>
        <strain evidence="1">HHB10654</strain>
    </source>
</reference>
<keyword evidence="2" id="KW-1185">Reference proteome</keyword>
<proteinExistence type="predicted"/>
<dbReference type="EMBL" id="MU277231">
    <property type="protein sequence ID" value="KAI0058903.1"/>
    <property type="molecule type" value="Genomic_DNA"/>
</dbReference>
<accession>A0ACB8SQX9</accession>
<sequence>MSQEDGDAIDPLSMSATTPTAPVHRLPPEIVAAIFSTYASLGYITFTKIVSDYEGDSLTKVDKQVGWINVTHVCRRWREIALGHATLWSSIDCTVPRPWREEMLHRSAACPVSLDLNANVLDIAELQRFVLENIPRFMSLSISYGSARSASPEFLVSLTHPSTVAPRLESLSLFGFIDWAALDITVASFPVLRSLKVIGLTLSLTSSVLKNLAHFHLDRAPARQLYAALTHMEKLETIFAVLVDHPPLLSPEPPTVSLPRLTSLNISSFRENSLDLASRLIIPVTAKVTIGCQSAESHHFIHPIMRLLGGSSRPPRAIFLEAHLKLQLQNSKPRSRTTTFQFLPHLSWENGRQLLCGRTALWGGICLDALTHLSLRLDSESVWTKHRWLANFRHAQSVSAIHVHGAKAVISLLNALAEPIADQDVLPPSIQSDASLVPYLHPGEPKEDFYDVLPDVQWSGAEPDARLFPHLDTIVVEHIENIYLRHRSRPLELRSDSIAIIDALADRLQSRQENEACPVKMVEVRLVRSKEPEVMLGVVDRLKQCSENLVLNMVDSW</sequence>
<protein>
    <submittedName>
        <fullName evidence="1">Uncharacterized protein</fullName>
    </submittedName>
</protein>